<dbReference type="InterPro" id="IPR025444">
    <property type="entry name" value="Monooxy_af470"/>
</dbReference>
<feature type="transmembrane region" description="Helical" evidence="1">
    <location>
        <begin position="33"/>
        <end position="61"/>
    </location>
</feature>
<dbReference type="EMBL" id="ML996687">
    <property type="protein sequence ID" value="KAF2404943.1"/>
    <property type="molecule type" value="Genomic_DNA"/>
</dbReference>
<sequence length="281" mass="30924">MAPNLRKLTRAPKFIYKLLDSHVFRSQARTTTWMLLGGCLHLLLSTLLTPRLSAFLFLILLGGRLLKNHLIATKHLRNPELDAAIPHRFAASFQDRDASGAVIGASRNVTVLILGAKSSHPLGVFAPGVKELGAFMGEMMRDLNTRSAELGYLGGTNFTGAPNSGDENAQVGIIGYFKDMESLHAFAHSEVHRKGWGWWNKNGKQYPHLGIYHEAYDVPAHSWEAIYIQMAPTGLSACTVPGKEGVSMDMVTDARKWGRTSAQRMGRTDSAAVKTDMLYSE</sequence>
<keyword evidence="1" id="KW-0472">Membrane</keyword>
<dbReference type="Proteomes" id="UP000799640">
    <property type="component" value="Unassembled WGS sequence"/>
</dbReference>
<protein>
    <submittedName>
        <fullName evidence="2">Uncharacterized protein</fullName>
    </submittedName>
</protein>
<keyword evidence="1" id="KW-0812">Transmembrane</keyword>
<dbReference type="Pfam" id="PF13826">
    <property type="entry name" value="Monooxy_af470-like"/>
    <property type="match status" value="1"/>
</dbReference>
<gene>
    <name evidence="2" type="ORF">EJ06DRAFT_578228</name>
</gene>
<evidence type="ECO:0000256" key="1">
    <source>
        <dbReference type="SAM" id="Phobius"/>
    </source>
</evidence>
<keyword evidence="1" id="KW-1133">Transmembrane helix</keyword>
<proteinExistence type="predicted"/>
<name>A0A6G1I9F6_9PEZI</name>
<dbReference type="OrthoDB" id="3202396at2759"/>
<keyword evidence="3" id="KW-1185">Reference proteome</keyword>
<evidence type="ECO:0000313" key="3">
    <source>
        <dbReference type="Proteomes" id="UP000799640"/>
    </source>
</evidence>
<organism evidence="2 3">
    <name type="scientific">Trichodelitschia bisporula</name>
    <dbReference type="NCBI Taxonomy" id="703511"/>
    <lineage>
        <taxon>Eukaryota</taxon>
        <taxon>Fungi</taxon>
        <taxon>Dikarya</taxon>
        <taxon>Ascomycota</taxon>
        <taxon>Pezizomycotina</taxon>
        <taxon>Dothideomycetes</taxon>
        <taxon>Dothideomycetes incertae sedis</taxon>
        <taxon>Phaeotrichales</taxon>
        <taxon>Phaeotrichaceae</taxon>
        <taxon>Trichodelitschia</taxon>
    </lineage>
</organism>
<reference evidence="2" key="1">
    <citation type="journal article" date="2020" name="Stud. Mycol.">
        <title>101 Dothideomycetes genomes: a test case for predicting lifestyles and emergence of pathogens.</title>
        <authorList>
            <person name="Haridas S."/>
            <person name="Albert R."/>
            <person name="Binder M."/>
            <person name="Bloem J."/>
            <person name="Labutti K."/>
            <person name="Salamov A."/>
            <person name="Andreopoulos B."/>
            <person name="Baker S."/>
            <person name="Barry K."/>
            <person name="Bills G."/>
            <person name="Bluhm B."/>
            <person name="Cannon C."/>
            <person name="Castanera R."/>
            <person name="Culley D."/>
            <person name="Daum C."/>
            <person name="Ezra D."/>
            <person name="Gonzalez J."/>
            <person name="Henrissat B."/>
            <person name="Kuo A."/>
            <person name="Liang C."/>
            <person name="Lipzen A."/>
            <person name="Lutzoni F."/>
            <person name="Magnuson J."/>
            <person name="Mondo S."/>
            <person name="Nolan M."/>
            <person name="Ohm R."/>
            <person name="Pangilinan J."/>
            <person name="Park H.-J."/>
            <person name="Ramirez L."/>
            <person name="Alfaro M."/>
            <person name="Sun H."/>
            <person name="Tritt A."/>
            <person name="Yoshinaga Y."/>
            <person name="Zwiers L.-H."/>
            <person name="Turgeon B."/>
            <person name="Goodwin S."/>
            <person name="Spatafora J."/>
            <person name="Crous P."/>
            <person name="Grigoriev I."/>
        </authorList>
    </citation>
    <scope>NUCLEOTIDE SEQUENCE</scope>
    <source>
        <strain evidence="2">CBS 262.69</strain>
    </source>
</reference>
<dbReference type="AlphaFoldDB" id="A0A6G1I9F6"/>
<evidence type="ECO:0000313" key="2">
    <source>
        <dbReference type="EMBL" id="KAF2404943.1"/>
    </source>
</evidence>
<accession>A0A6G1I9F6</accession>